<evidence type="ECO:0000313" key="3">
    <source>
        <dbReference type="Proteomes" id="UP001054252"/>
    </source>
</evidence>
<evidence type="ECO:0000313" key="2">
    <source>
        <dbReference type="EMBL" id="GKV48218.1"/>
    </source>
</evidence>
<sequence>MSSCQQLKTLDLPENRLTGSIPTKIFRRKKNKENKSNIASPLKGFPLIISYSNIHHATSNFSAENLIGKGECEALRNIRYRNVVKVITSWLSIDHKGDEFKAPIVKFMPNGNTDRYASAMDYLHNDCNPPVVHCDLKPENGKSITIGLKSSIGSTAPEYGLGGKASTSGDVHSFGILLLEIFIAKKPTDAMFKEGSNLNEFAFATTLDGQALNHIIDPRLLKNITDGSPMQSLGITSSSSSSNSNRTSHSCRMEKYKESLGAVIRAGLAYARSSKCKRSFIHQRGPGEVTTD</sequence>
<dbReference type="Gene3D" id="1.10.510.10">
    <property type="entry name" value="Transferase(Phosphotransferase) domain 1"/>
    <property type="match status" value="2"/>
</dbReference>
<reference evidence="2 3" key="1">
    <citation type="journal article" date="2021" name="Commun. Biol.">
        <title>The genome of Shorea leprosula (Dipterocarpaceae) highlights the ecological relevance of drought in aseasonal tropical rainforests.</title>
        <authorList>
            <person name="Ng K.K.S."/>
            <person name="Kobayashi M.J."/>
            <person name="Fawcett J.A."/>
            <person name="Hatakeyama M."/>
            <person name="Paape T."/>
            <person name="Ng C.H."/>
            <person name="Ang C.C."/>
            <person name="Tnah L.H."/>
            <person name="Lee C.T."/>
            <person name="Nishiyama T."/>
            <person name="Sese J."/>
            <person name="O'Brien M.J."/>
            <person name="Copetti D."/>
            <person name="Mohd Noor M.I."/>
            <person name="Ong R.C."/>
            <person name="Putra M."/>
            <person name="Sireger I.Z."/>
            <person name="Indrioko S."/>
            <person name="Kosugi Y."/>
            <person name="Izuno A."/>
            <person name="Isagi Y."/>
            <person name="Lee S.L."/>
            <person name="Shimizu K.K."/>
        </authorList>
    </citation>
    <scope>NUCLEOTIDE SEQUENCE [LARGE SCALE GENOMIC DNA]</scope>
    <source>
        <strain evidence="2">214</strain>
    </source>
</reference>
<dbReference type="SUPFAM" id="SSF56112">
    <property type="entry name" value="Protein kinase-like (PK-like)"/>
    <property type="match status" value="1"/>
</dbReference>
<evidence type="ECO:0000256" key="1">
    <source>
        <dbReference type="SAM" id="MobiDB-lite"/>
    </source>
</evidence>
<dbReference type="GO" id="GO:0016020">
    <property type="term" value="C:membrane"/>
    <property type="evidence" value="ECO:0007669"/>
    <property type="project" value="TreeGrafter"/>
</dbReference>
<evidence type="ECO:0008006" key="4">
    <source>
        <dbReference type="Google" id="ProtNLM"/>
    </source>
</evidence>
<accession>A0AAV5ME91</accession>
<dbReference type="PANTHER" id="PTHR48055">
    <property type="entry name" value="LEUCINE-RICH REPEAT RECEPTOR PROTEIN KINASE EMS1"/>
    <property type="match status" value="1"/>
</dbReference>
<proteinExistence type="predicted"/>
<dbReference type="AlphaFoldDB" id="A0AAV5ME91"/>
<feature type="region of interest" description="Disordered" evidence="1">
    <location>
        <begin position="231"/>
        <end position="251"/>
    </location>
</feature>
<keyword evidence="3" id="KW-1185">Reference proteome</keyword>
<organism evidence="2 3">
    <name type="scientific">Rubroshorea leprosula</name>
    <dbReference type="NCBI Taxonomy" id="152421"/>
    <lineage>
        <taxon>Eukaryota</taxon>
        <taxon>Viridiplantae</taxon>
        <taxon>Streptophyta</taxon>
        <taxon>Embryophyta</taxon>
        <taxon>Tracheophyta</taxon>
        <taxon>Spermatophyta</taxon>
        <taxon>Magnoliopsida</taxon>
        <taxon>eudicotyledons</taxon>
        <taxon>Gunneridae</taxon>
        <taxon>Pentapetalae</taxon>
        <taxon>rosids</taxon>
        <taxon>malvids</taxon>
        <taxon>Malvales</taxon>
        <taxon>Dipterocarpaceae</taxon>
        <taxon>Rubroshorea</taxon>
    </lineage>
</organism>
<dbReference type="Proteomes" id="UP001054252">
    <property type="component" value="Unassembled WGS sequence"/>
</dbReference>
<dbReference type="InterPro" id="IPR011009">
    <property type="entry name" value="Kinase-like_dom_sf"/>
</dbReference>
<gene>
    <name evidence="2" type="ORF">SLEP1_g55044</name>
</gene>
<feature type="compositionally biased region" description="Low complexity" evidence="1">
    <location>
        <begin position="236"/>
        <end position="250"/>
    </location>
</feature>
<comment type="caution">
    <text evidence="2">The sequence shown here is derived from an EMBL/GenBank/DDBJ whole genome shotgun (WGS) entry which is preliminary data.</text>
</comment>
<dbReference type="EMBL" id="BPVZ01000249">
    <property type="protein sequence ID" value="GKV48218.1"/>
    <property type="molecule type" value="Genomic_DNA"/>
</dbReference>
<protein>
    <recommendedName>
        <fullName evidence="4">Protein kinase domain-containing protein</fullName>
    </recommendedName>
</protein>
<name>A0AAV5ME91_9ROSI</name>
<dbReference type="PANTHER" id="PTHR48055:SF55">
    <property type="entry name" value="PROTEIN KINASE DOMAIN-CONTAINING PROTEIN"/>
    <property type="match status" value="1"/>
</dbReference>
<dbReference type="InterPro" id="IPR051564">
    <property type="entry name" value="LRR_receptor-like_kinase"/>
</dbReference>